<reference evidence="2" key="2">
    <citation type="journal article" date="2023" name="Int. J. Mol. Sci.">
        <title>De Novo Assembly and Annotation of 11 Diverse Shrub Willow (Salix) Genomes Reveals Novel Gene Organization in Sex-Linked Regions.</title>
        <authorList>
            <person name="Hyden B."/>
            <person name="Feng K."/>
            <person name="Yates T.B."/>
            <person name="Jawdy S."/>
            <person name="Cereghino C."/>
            <person name="Smart L.B."/>
            <person name="Muchero W."/>
        </authorList>
    </citation>
    <scope>NUCLEOTIDE SEQUENCE</scope>
    <source>
        <tissue evidence="2">Shoot tip</tissue>
    </source>
</reference>
<evidence type="ECO:0000313" key="2">
    <source>
        <dbReference type="EMBL" id="KAJ6394563.1"/>
    </source>
</evidence>
<dbReference type="EMBL" id="JAPFFI010000005">
    <property type="protein sequence ID" value="KAJ6394563.1"/>
    <property type="molecule type" value="Genomic_DNA"/>
</dbReference>
<dbReference type="Proteomes" id="UP001141253">
    <property type="component" value="Chromosome 1"/>
</dbReference>
<feature type="region of interest" description="Disordered" evidence="1">
    <location>
        <begin position="1"/>
        <end position="21"/>
    </location>
</feature>
<evidence type="ECO:0000313" key="3">
    <source>
        <dbReference type="Proteomes" id="UP001141253"/>
    </source>
</evidence>
<reference evidence="2" key="1">
    <citation type="submission" date="2022-10" db="EMBL/GenBank/DDBJ databases">
        <authorList>
            <person name="Hyden B.L."/>
            <person name="Feng K."/>
            <person name="Yates T."/>
            <person name="Jawdy S."/>
            <person name="Smart L.B."/>
            <person name="Muchero W."/>
        </authorList>
    </citation>
    <scope>NUCLEOTIDE SEQUENCE</scope>
    <source>
        <tissue evidence="2">Shoot tip</tissue>
    </source>
</reference>
<evidence type="ECO:0000256" key="1">
    <source>
        <dbReference type="SAM" id="MobiDB-lite"/>
    </source>
</evidence>
<accession>A0ABQ9C5P0</accession>
<gene>
    <name evidence="2" type="ORF">OIU77_023714</name>
</gene>
<comment type="caution">
    <text evidence="2">The sequence shown here is derived from an EMBL/GenBank/DDBJ whole genome shotgun (WGS) entry which is preliminary data.</text>
</comment>
<keyword evidence="3" id="KW-1185">Reference proteome</keyword>
<protein>
    <submittedName>
        <fullName evidence="2">Uncharacterized protein</fullName>
    </submittedName>
</protein>
<name>A0ABQ9C5P0_9ROSI</name>
<sequence length="119" mass="12674">MWPPGKTTNSVLANEDTTNSTMPENFRLTKDSFTGLTKSMLVFNKNPSTVASSSAFSSTFACPVSTTNNVASCSLTTTTTRCYIPTTFFIVANVTIPSSSSCTTTTTDSFSTTTNTISF</sequence>
<proteinExistence type="predicted"/>
<organism evidence="2 3">
    <name type="scientific">Salix suchowensis</name>
    <dbReference type="NCBI Taxonomy" id="1278906"/>
    <lineage>
        <taxon>Eukaryota</taxon>
        <taxon>Viridiplantae</taxon>
        <taxon>Streptophyta</taxon>
        <taxon>Embryophyta</taxon>
        <taxon>Tracheophyta</taxon>
        <taxon>Spermatophyta</taxon>
        <taxon>Magnoliopsida</taxon>
        <taxon>eudicotyledons</taxon>
        <taxon>Gunneridae</taxon>
        <taxon>Pentapetalae</taxon>
        <taxon>rosids</taxon>
        <taxon>fabids</taxon>
        <taxon>Malpighiales</taxon>
        <taxon>Salicaceae</taxon>
        <taxon>Saliceae</taxon>
        <taxon>Salix</taxon>
    </lineage>
</organism>